<proteinExistence type="inferred from homology"/>
<evidence type="ECO:0000256" key="5">
    <source>
        <dbReference type="ARBA" id="ARBA00022723"/>
    </source>
</evidence>
<dbReference type="GO" id="GO:0003677">
    <property type="term" value="F:DNA binding"/>
    <property type="evidence" value="ECO:0007669"/>
    <property type="project" value="InterPro"/>
</dbReference>
<gene>
    <name evidence="11" type="ORF">G3T37_05440</name>
</gene>
<evidence type="ECO:0000256" key="4">
    <source>
        <dbReference type="ARBA" id="ARBA00022695"/>
    </source>
</evidence>
<dbReference type="PANTHER" id="PTHR33571:SF12">
    <property type="entry name" value="BSL3053 PROTEIN"/>
    <property type="match status" value="1"/>
</dbReference>
<dbReference type="GO" id="GO:0016779">
    <property type="term" value="F:nucleotidyltransferase activity"/>
    <property type="evidence" value="ECO:0007669"/>
    <property type="project" value="UniProtKB-KW"/>
</dbReference>
<keyword evidence="3" id="KW-0808">Transferase</keyword>
<dbReference type="CDD" id="cd05403">
    <property type="entry name" value="NT_KNTase_like"/>
    <property type="match status" value="1"/>
</dbReference>
<dbReference type="EMBL" id="JAAGWZ010000001">
    <property type="protein sequence ID" value="NEM90795.1"/>
    <property type="molecule type" value="Genomic_DNA"/>
</dbReference>
<dbReference type="SUPFAM" id="SSF47413">
    <property type="entry name" value="lambda repressor-like DNA-binding domains"/>
    <property type="match status" value="1"/>
</dbReference>
<dbReference type="SUPFAM" id="SSF81301">
    <property type="entry name" value="Nucleotidyltransferase"/>
    <property type="match status" value="1"/>
</dbReference>
<dbReference type="InterPro" id="IPR001387">
    <property type="entry name" value="Cro/C1-type_HTH"/>
</dbReference>
<keyword evidence="2" id="KW-1277">Toxin-antitoxin system</keyword>
<evidence type="ECO:0000256" key="1">
    <source>
        <dbReference type="ARBA" id="ARBA00001946"/>
    </source>
</evidence>
<dbReference type="SMART" id="SM00530">
    <property type="entry name" value="HTH_XRE"/>
    <property type="match status" value="1"/>
</dbReference>
<name>A0A7C9TPV8_9MICO</name>
<keyword evidence="12" id="KW-1185">Reference proteome</keyword>
<evidence type="ECO:0000256" key="8">
    <source>
        <dbReference type="ARBA" id="ARBA00022842"/>
    </source>
</evidence>
<dbReference type="Proteomes" id="UP000479756">
    <property type="component" value="Unassembled WGS sequence"/>
</dbReference>
<dbReference type="GO" id="GO:0046872">
    <property type="term" value="F:metal ion binding"/>
    <property type="evidence" value="ECO:0007669"/>
    <property type="project" value="UniProtKB-KW"/>
</dbReference>
<evidence type="ECO:0000313" key="11">
    <source>
        <dbReference type="EMBL" id="NEM90795.1"/>
    </source>
</evidence>
<dbReference type="InterPro" id="IPR052038">
    <property type="entry name" value="Type-VII_TA_antitoxin"/>
</dbReference>
<feature type="domain" description="HTH cro/C1-type" evidence="10">
    <location>
        <begin position="9"/>
        <end position="63"/>
    </location>
</feature>
<evidence type="ECO:0000313" key="12">
    <source>
        <dbReference type="Proteomes" id="UP000479756"/>
    </source>
</evidence>
<dbReference type="InterPro" id="IPR043519">
    <property type="entry name" value="NT_sf"/>
</dbReference>
<dbReference type="Gene3D" id="1.10.260.40">
    <property type="entry name" value="lambda repressor-like DNA-binding domains"/>
    <property type="match status" value="1"/>
</dbReference>
<keyword evidence="5" id="KW-0479">Metal-binding</keyword>
<keyword evidence="7" id="KW-0067">ATP-binding</keyword>
<dbReference type="PROSITE" id="PS50943">
    <property type="entry name" value="HTH_CROC1"/>
    <property type="match status" value="1"/>
</dbReference>
<evidence type="ECO:0000256" key="2">
    <source>
        <dbReference type="ARBA" id="ARBA00022649"/>
    </source>
</evidence>
<keyword evidence="4" id="KW-0548">Nucleotidyltransferase</keyword>
<dbReference type="Pfam" id="PF01909">
    <property type="entry name" value="NTP_transf_2"/>
    <property type="match status" value="1"/>
</dbReference>
<comment type="caution">
    <text evidence="11">The sequence shown here is derived from an EMBL/GenBank/DDBJ whole genome shotgun (WGS) entry which is preliminary data.</text>
</comment>
<reference evidence="11 12" key="1">
    <citation type="journal article" date="2014" name="Int. J. Syst. Evol. Microbiol.">
        <title>Description of Galbitalea soli gen. nov., sp. nov., and Frondihabitans sucicola sp. nov.</title>
        <authorList>
            <person name="Kim S.J."/>
            <person name="Lim J.M."/>
            <person name="Ahn J.H."/>
            <person name="Weon H.Y."/>
            <person name="Hamada M."/>
            <person name="Suzuki K."/>
            <person name="Ahn T.Y."/>
            <person name="Kwon S.W."/>
        </authorList>
    </citation>
    <scope>NUCLEOTIDE SEQUENCE [LARGE SCALE GENOMIC DNA]</scope>
    <source>
        <strain evidence="11 12">NBRC 108727</strain>
    </source>
</reference>
<dbReference type="GO" id="GO:0005524">
    <property type="term" value="F:ATP binding"/>
    <property type="evidence" value="ECO:0007669"/>
    <property type="project" value="UniProtKB-KW"/>
</dbReference>
<evidence type="ECO:0000256" key="7">
    <source>
        <dbReference type="ARBA" id="ARBA00022840"/>
    </source>
</evidence>
<comment type="similarity">
    <text evidence="9">Belongs to the MntA antitoxin family.</text>
</comment>
<dbReference type="InterPro" id="IPR010982">
    <property type="entry name" value="Lambda_DNA-bd_dom_sf"/>
</dbReference>
<evidence type="ECO:0000256" key="9">
    <source>
        <dbReference type="ARBA" id="ARBA00038276"/>
    </source>
</evidence>
<keyword evidence="8" id="KW-0460">Magnesium</keyword>
<dbReference type="PANTHER" id="PTHR33571">
    <property type="entry name" value="SSL8005 PROTEIN"/>
    <property type="match status" value="1"/>
</dbReference>
<evidence type="ECO:0000256" key="3">
    <source>
        <dbReference type="ARBA" id="ARBA00022679"/>
    </source>
</evidence>
<evidence type="ECO:0000259" key="10">
    <source>
        <dbReference type="PROSITE" id="PS50943"/>
    </source>
</evidence>
<protein>
    <submittedName>
        <fullName evidence="11">Helix-turn-helix domain-containing protein</fullName>
    </submittedName>
</protein>
<dbReference type="CDD" id="cd00093">
    <property type="entry name" value="HTH_XRE"/>
    <property type="match status" value="1"/>
</dbReference>
<dbReference type="Pfam" id="PF01381">
    <property type="entry name" value="HTH_3"/>
    <property type="match status" value="1"/>
</dbReference>
<dbReference type="RefSeq" id="WP_163472404.1">
    <property type="nucleotide sequence ID" value="NZ_JAAGWZ010000001.1"/>
</dbReference>
<organism evidence="11 12">
    <name type="scientific">Galbitalea soli</name>
    <dbReference type="NCBI Taxonomy" id="1268042"/>
    <lineage>
        <taxon>Bacteria</taxon>
        <taxon>Bacillati</taxon>
        <taxon>Actinomycetota</taxon>
        <taxon>Actinomycetes</taxon>
        <taxon>Micrococcales</taxon>
        <taxon>Microbacteriaceae</taxon>
        <taxon>Galbitalea</taxon>
    </lineage>
</organism>
<sequence>MTSTAAAAIREARAHAQLTQTGLAQRAGLTQSVVSAYETAHREPSVDTLRRILRAAGFDLELSLRTAAPRSDRRESVDRHRTALRRALRQLGARDVWLFGSVARGDDGPESDIDLLVEVGPSVGLFDLGRMRTEAERILNAPVDIVPTNSLKADVVARAMSESIRL</sequence>
<comment type="cofactor">
    <cofactor evidence="1">
        <name>Mg(2+)</name>
        <dbReference type="ChEBI" id="CHEBI:18420"/>
    </cofactor>
</comment>
<keyword evidence="6" id="KW-0547">Nucleotide-binding</keyword>
<evidence type="ECO:0000256" key="6">
    <source>
        <dbReference type="ARBA" id="ARBA00022741"/>
    </source>
</evidence>
<dbReference type="AlphaFoldDB" id="A0A7C9TPV8"/>
<accession>A0A7C9TPV8</accession>
<dbReference type="InterPro" id="IPR002934">
    <property type="entry name" value="Polymerase_NTP_transf_dom"/>
</dbReference>
<dbReference type="Gene3D" id="3.30.460.10">
    <property type="entry name" value="Beta Polymerase, domain 2"/>
    <property type="match status" value="1"/>
</dbReference>